<evidence type="ECO:0000313" key="12">
    <source>
        <dbReference type="Proteomes" id="UP000236728"/>
    </source>
</evidence>
<dbReference type="AlphaFoldDB" id="A0A1H6CF98"/>
<organism evidence="11 12">
    <name type="scientific">Bryocella elongata</name>
    <dbReference type="NCBI Taxonomy" id="863522"/>
    <lineage>
        <taxon>Bacteria</taxon>
        <taxon>Pseudomonadati</taxon>
        <taxon>Acidobacteriota</taxon>
        <taxon>Terriglobia</taxon>
        <taxon>Terriglobales</taxon>
        <taxon>Acidobacteriaceae</taxon>
        <taxon>Bryocella</taxon>
    </lineage>
</organism>
<evidence type="ECO:0000256" key="5">
    <source>
        <dbReference type="ARBA" id="ARBA00023077"/>
    </source>
</evidence>
<evidence type="ECO:0000256" key="4">
    <source>
        <dbReference type="ARBA" id="ARBA00022692"/>
    </source>
</evidence>
<dbReference type="SUPFAM" id="SSF56935">
    <property type="entry name" value="Porins"/>
    <property type="match status" value="1"/>
</dbReference>
<evidence type="ECO:0000259" key="9">
    <source>
        <dbReference type="Pfam" id="PF00593"/>
    </source>
</evidence>
<keyword evidence="7" id="KW-0998">Cell outer membrane</keyword>
<comment type="similarity">
    <text evidence="8">Belongs to the TonB-dependent receptor family.</text>
</comment>
<dbReference type="InterPro" id="IPR008969">
    <property type="entry name" value="CarboxyPept-like_regulatory"/>
</dbReference>
<dbReference type="PANTHER" id="PTHR30069:SF36">
    <property type="entry name" value="BLL6948 PROTEIN"/>
    <property type="match status" value="1"/>
</dbReference>
<name>A0A1H6CF98_9BACT</name>
<dbReference type="Proteomes" id="UP000236728">
    <property type="component" value="Unassembled WGS sequence"/>
</dbReference>
<comment type="subcellular location">
    <subcellularLocation>
        <location evidence="1">Cell outer membrane</location>
        <topology evidence="1">Multi-pass membrane protein</topology>
    </subcellularLocation>
</comment>
<accession>A0A1H6CF98</accession>
<proteinExistence type="inferred from homology"/>
<sequence length="832" mass="90991">MVNHFTPNFLANMKAFTVKVRAPWKTYVRSLQSSCLLLATLSAASVVAQIPSVADVQAAKQADNSQAPLRGMVADASGARIGGASVRVLRTNGAALKTTFTKKDGEFSLALPEGDYQLVVSSPGFQIREVPLVVRDGRTTVSLSITLGLNPVNTTVQVHGREDDLGGIADSGTQGTVGAKEIENRPILRSGEVLESIPGVIITQHAGGGKANQYFLRGFNLDHGTDFAIFIDGMPLNLPSHAHGEGYSDMNTVIPELVQRVNYEKGPYYADVGNYGSAGSAHLEFFKTLPQNFAQVEGGMFGYGRFVFGASHKLGVGNLLYGGEAYHDNGPWTHPDNYYKFNGLLTYSQGSAESGFSMSARGYHGQWHSSDQIADNAVPLVGLFGTLNPTDGGHSQRYSLQSDWHRQSERSHTQITAYGFYYDLDLFSDFTYYLTDPNRGDQFEQNDRRWAAGLDAHHRIDGEWFGRKVENTFGLQVRNDWIHNGLFQSQGRVRVDKTDSGTGNTLPATTQADHFTDTQVGFYAENRIQWTDWFRSVVALRGDAQVFNVTSLITSANSGMTAKVLPSPKMSLIFSPGGKTELYAQAGFSFHSNDGRGTTLTIEPVSGDNPYPNTAATPIPALIPTKGGEFGLRTSALPHLKSTFSVWYLHSASELQQSGDTGGTTASQQPSERYGFEWANYYTPAEHVTVDLDLANSKALFTAPDTDDAAPGSPGGKRVPEAVGLVIASGVTLHDMHGLSSSLRLRLFGPRDLTSDGIYRSNYTAMLNGEVGYTFLRNWRASAEFLNVLDRRDHDIDYAYESRITPTATSAFTDVFHPVEPFQVRFWLRKSF</sequence>
<keyword evidence="2" id="KW-0813">Transport</keyword>
<dbReference type="InterPro" id="IPR012910">
    <property type="entry name" value="Plug_dom"/>
</dbReference>
<evidence type="ECO:0000256" key="8">
    <source>
        <dbReference type="RuleBase" id="RU003357"/>
    </source>
</evidence>
<dbReference type="GO" id="GO:0044718">
    <property type="term" value="P:siderophore transmembrane transport"/>
    <property type="evidence" value="ECO:0007669"/>
    <property type="project" value="TreeGrafter"/>
</dbReference>
<keyword evidence="6 8" id="KW-0472">Membrane</keyword>
<evidence type="ECO:0000256" key="1">
    <source>
        <dbReference type="ARBA" id="ARBA00004571"/>
    </source>
</evidence>
<evidence type="ECO:0000256" key="7">
    <source>
        <dbReference type="ARBA" id="ARBA00023237"/>
    </source>
</evidence>
<protein>
    <submittedName>
        <fullName evidence="11">Outer membrane receptor proteins, mostly Fe transport</fullName>
    </submittedName>
</protein>
<evidence type="ECO:0000259" key="10">
    <source>
        <dbReference type="Pfam" id="PF07715"/>
    </source>
</evidence>
<keyword evidence="4" id="KW-0812">Transmembrane</keyword>
<dbReference type="PANTHER" id="PTHR30069">
    <property type="entry name" value="TONB-DEPENDENT OUTER MEMBRANE RECEPTOR"/>
    <property type="match status" value="1"/>
</dbReference>
<dbReference type="Pfam" id="PF07715">
    <property type="entry name" value="Plug"/>
    <property type="match status" value="1"/>
</dbReference>
<dbReference type="Gene3D" id="2.60.40.1120">
    <property type="entry name" value="Carboxypeptidase-like, regulatory domain"/>
    <property type="match status" value="1"/>
</dbReference>
<gene>
    <name evidence="11" type="ORF">SAMN05421819_4512</name>
</gene>
<feature type="domain" description="TonB-dependent receptor plug" evidence="10">
    <location>
        <begin position="176"/>
        <end position="279"/>
    </location>
</feature>
<keyword evidence="11" id="KW-0675">Receptor</keyword>
<dbReference type="Pfam" id="PF00593">
    <property type="entry name" value="TonB_dep_Rec_b-barrel"/>
    <property type="match status" value="1"/>
</dbReference>
<keyword evidence="12" id="KW-1185">Reference proteome</keyword>
<dbReference type="InterPro" id="IPR037066">
    <property type="entry name" value="Plug_dom_sf"/>
</dbReference>
<dbReference type="EMBL" id="FNVA01000010">
    <property type="protein sequence ID" value="SEG71681.1"/>
    <property type="molecule type" value="Genomic_DNA"/>
</dbReference>
<evidence type="ECO:0000313" key="11">
    <source>
        <dbReference type="EMBL" id="SEG71681.1"/>
    </source>
</evidence>
<keyword evidence="3" id="KW-1134">Transmembrane beta strand</keyword>
<dbReference type="GO" id="GO:0009279">
    <property type="term" value="C:cell outer membrane"/>
    <property type="evidence" value="ECO:0007669"/>
    <property type="project" value="UniProtKB-SubCell"/>
</dbReference>
<evidence type="ECO:0000256" key="3">
    <source>
        <dbReference type="ARBA" id="ARBA00022452"/>
    </source>
</evidence>
<dbReference type="InterPro" id="IPR039426">
    <property type="entry name" value="TonB-dep_rcpt-like"/>
</dbReference>
<dbReference type="Pfam" id="PF13620">
    <property type="entry name" value="CarboxypepD_reg"/>
    <property type="match status" value="1"/>
</dbReference>
<evidence type="ECO:0000256" key="2">
    <source>
        <dbReference type="ARBA" id="ARBA00022448"/>
    </source>
</evidence>
<evidence type="ECO:0000256" key="6">
    <source>
        <dbReference type="ARBA" id="ARBA00023136"/>
    </source>
</evidence>
<keyword evidence="5 8" id="KW-0798">TonB box</keyword>
<dbReference type="InterPro" id="IPR036942">
    <property type="entry name" value="Beta-barrel_TonB_sf"/>
</dbReference>
<dbReference type="Gene3D" id="2.170.130.10">
    <property type="entry name" value="TonB-dependent receptor, plug domain"/>
    <property type="match status" value="1"/>
</dbReference>
<dbReference type="Gene3D" id="2.40.170.20">
    <property type="entry name" value="TonB-dependent receptor, beta-barrel domain"/>
    <property type="match status" value="1"/>
</dbReference>
<dbReference type="SUPFAM" id="SSF49464">
    <property type="entry name" value="Carboxypeptidase regulatory domain-like"/>
    <property type="match status" value="1"/>
</dbReference>
<reference evidence="11 12" key="1">
    <citation type="submission" date="2016-10" db="EMBL/GenBank/DDBJ databases">
        <authorList>
            <person name="de Groot N.N."/>
        </authorList>
    </citation>
    <scope>NUCLEOTIDE SEQUENCE [LARGE SCALE GENOMIC DNA]</scope>
    <source>
        <strain evidence="11 12">DSM 22489</strain>
    </source>
</reference>
<feature type="domain" description="TonB-dependent receptor-like beta-barrel" evidence="9">
    <location>
        <begin position="342"/>
        <end position="788"/>
    </location>
</feature>
<dbReference type="GO" id="GO:0015344">
    <property type="term" value="F:siderophore uptake transmembrane transporter activity"/>
    <property type="evidence" value="ECO:0007669"/>
    <property type="project" value="TreeGrafter"/>
</dbReference>
<dbReference type="InterPro" id="IPR000531">
    <property type="entry name" value="Beta-barrel_TonB"/>
</dbReference>